<dbReference type="PRINTS" id="PR00783">
    <property type="entry name" value="MINTRINSICP"/>
</dbReference>
<dbReference type="STRING" id="909613.UO65_2100"/>
<dbReference type="GO" id="GO:0016020">
    <property type="term" value="C:membrane"/>
    <property type="evidence" value="ECO:0007669"/>
    <property type="project" value="UniProtKB-SubCell"/>
</dbReference>
<dbReference type="GO" id="GO:0008794">
    <property type="term" value="F:arsenate reductase (glutaredoxin) activity"/>
    <property type="evidence" value="ECO:0007669"/>
    <property type="project" value="UniProtKB-EC"/>
</dbReference>
<dbReference type="Gene3D" id="1.20.1080.10">
    <property type="entry name" value="Glycerol uptake facilitator protein"/>
    <property type="match status" value="1"/>
</dbReference>
<feature type="transmembrane region" description="Helical" evidence="7">
    <location>
        <begin position="198"/>
        <end position="218"/>
    </location>
</feature>
<dbReference type="OrthoDB" id="9799372at2"/>
<reference evidence="9 10" key="1">
    <citation type="journal article" date="2014" name="Genome Announc.">
        <title>Draft Genome Sequence of the Antitrypanosomally Active Sponge-Associated Bacterium Actinokineospora sp. Strain EG49.</title>
        <authorList>
            <person name="Harjes J."/>
            <person name="Ryu T."/>
            <person name="Abdelmohsen U.R."/>
            <person name="Moitinho-Silva L."/>
            <person name="Horn H."/>
            <person name="Ravasi T."/>
            <person name="Hentschel U."/>
        </authorList>
    </citation>
    <scope>NUCLEOTIDE SEQUENCE [LARGE SCALE GENOMIC DNA]</scope>
    <source>
        <strain evidence="9 10">EG49</strain>
    </source>
</reference>
<keyword evidence="9" id="KW-0560">Oxidoreductase</keyword>
<accession>W7J0S1</accession>
<comment type="subcellular location">
    <subcellularLocation>
        <location evidence="1">Membrane</location>
        <topology evidence="1">Multi-pass membrane protein</topology>
    </subcellularLocation>
</comment>
<dbReference type="EC" id="1.20.4.1" evidence="9"/>
<dbReference type="PANTHER" id="PTHR43428:SF1">
    <property type="entry name" value="ARSENATE REDUCTASE"/>
    <property type="match status" value="1"/>
</dbReference>
<name>W7J0S1_9PSEU</name>
<dbReference type="CDD" id="cd16345">
    <property type="entry name" value="LMWP_ArsC"/>
    <property type="match status" value="1"/>
</dbReference>
<dbReference type="eggNOG" id="COG0394">
    <property type="taxonomic scope" value="Bacteria"/>
</dbReference>
<dbReference type="PATRIC" id="fig|909613.9.peg.2116"/>
<feature type="transmembrane region" description="Helical" evidence="7">
    <location>
        <begin position="128"/>
        <end position="145"/>
    </location>
</feature>
<keyword evidence="3" id="KW-0059">Arsenical resistance</keyword>
<dbReference type="SUPFAM" id="SSF52788">
    <property type="entry name" value="Phosphotyrosine protein phosphatases I"/>
    <property type="match status" value="1"/>
</dbReference>
<dbReference type="GO" id="GO:0008299">
    <property type="term" value="P:isoprenoid biosynthetic process"/>
    <property type="evidence" value="ECO:0007669"/>
    <property type="project" value="InterPro"/>
</dbReference>
<evidence type="ECO:0000256" key="7">
    <source>
        <dbReference type="SAM" id="Phobius"/>
    </source>
</evidence>
<dbReference type="SUPFAM" id="SSF81338">
    <property type="entry name" value="Aquaporin-like"/>
    <property type="match status" value="1"/>
</dbReference>
<dbReference type="InterPro" id="IPR036196">
    <property type="entry name" value="Ptyr_pPase_sf"/>
</dbReference>
<evidence type="ECO:0000256" key="5">
    <source>
        <dbReference type="ARBA" id="ARBA00023136"/>
    </source>
</evidence>
<evidence type="ECO:0000259" key="8">
    <source>
        <dbReference type="SMART" id="SM00226"/>
    </source>
</evidence>
<dbReference type="PANTHER" id="PTHR43428">
    <property type="entry name" value="ARSENATE REDUCTASE"/>
    <property type="match status" value="1"/>
</dbReference>
<feature type="domain" description="Phosphotyrosine protein phosphatase I" evidence="8">
    <location>
        <begin position="248"/>
        <end position="373"/>
    </location>
</feature>
<evidence type="ECO:0000256" key="2">
    <source>
        <dbReference type="ARBA" id="ARBA00022692"/>
    </source>
</evidence>
<feature type="transmembrane region" description="Helical" evidence="7">
    <location>
        <begin position="87"/>
        <end position="108"/>
    </location>
</feature>
<comment type="caution">
    <text evidence="9">The sequence shown here is derived from an EMBL/GenBank/DDBJ whole genome shotgun (WGS) entry which is preliminary data.</text>
</comment>
<dbReference type="InterPro" id="IPR018294">
    <property type="entry name" value="ISPD_synthase_CS"/>
</dbReference>
<keyword evidence="4 7" id="KW-1133">Transmembrane helix</keyword>
<dbReference type="eggNOG" id="COG0580">
    <property type="taxonomic scope" value="Bacteria"/>
</dbReference>
<evidence type="ECO:0000256" key="3">
    <source>
        <dbReference type="ARBA" id="ARBA00022849"/>
    </source>
</evidence>
<dbReference type="InterPro" id="IPR023271">
    <property type="entry name" value="Aquaporin-like"/>
</dbReference>
<evidence type="ECO:0000256" key="4">
    <source>
        <dbReference type="ARBA" id="ARBA00022989"/>
    </source>
</evidence>
<evidence type="ECO:0000313" key="10">
    <source>
        <dbReference type="Proteomes" id="UP000019277"/>
    </source>
</evidence>
<protein>
    <submittedName>
        <fullName evidence="9">Arsenate reductase</fullName>
        <ecNumber evidence="9">1.20.4.1</ecNumber>
    </submittedName>
</protein>
<feature type="transmembrane region" description="Helical" evidence="7">
    <location>
        <begin position="157"/>
        <end position="178"/>
    </location>
</feature>
<dbReference type="GO" id="GO:0046685">
    <property type="term" value="P:response to arsenic-containing substance"/>
    <property type="evidence" value="ECO:0007669"/>
    <property type="project" value="UniProtKB-KW"/>
</dbReference>
<evidence type="ECO:0000313" key="9">
    <source>
        <dbReference type="EMBL" id="EWC62597.1"/>
    </source>
</evidence>
<proteinExistence type="inferred from homology"/>
<keyword evidence="10" id="KW-1185">Reference proteome</keyword>
<evidence type="ECO:0000256" key="1">
    <source>
        <dbReference type="ARBA" id="ARBA00004141"/>
    </source>
</evidence>
<sequence length="380" mass="38921">MTRPLARALLAEFLGSLLLAALVIGSGIAAQRLSPGDVGLQLLENAAATAVGLHAIILVFGPVSGGHFNPVVSLVDAVFGGLPRRHLLAYAPTQVLGCVAGAVVANTLFDAAPISISTTDRATWPHGLSEVVATLGLLLVVFSLARSGRAASAPAAVGAYIGAAYFFTSSTSFANPAITVGRVFSDSFAGIAPSSVPAYVLAQFVAAAIAVPLLRALYPHASAHAEDAVLPHPTGTTVRTGGTVPVKPSVLFVCVHNAGRSQMAAAWLSHLAGDRVEVRSAGSAPADEVNPAVVEAMREVGVDISARTPKVLTHDAVRESDVCVTMGCGDACPVFPGKRYLDWKLTDPAGQGVEAVRPIRDEIKALVEGLIAEIAPAPTS</sequence>
<comment type="similarity">
    <text evidence="6">Belongs to the MIP/aquaporin (TC 1.A.8) family.</text>
</comment>
<dbReference type="EMBL" id="AYXG01000075">
    <property type="protein sequence ID" value="EWC62597.1"/>
    <property type="molecule type" value="Genomic_DNA"/>
</dbReference>
<dbReference type="Proteomes" id="UP000019277">
    <property type="component" value="Unassembled WGS sequence"/>
</dbReference>
<evidence type="ECO:0000256" key="6">
    <source>
        <dbReference type="RuleBase" id="RU000477"/>
    </source>
</evidence>
<dbReference type="Pfam" id="PF00230">
    <property type="entry name" value="MIP"/>
    <property type="match status" value="1"/>
</dbReference>
<dbReference type="AlphaFoldDB" id="W7J0S1"/>
<dbReference type="InterPro" id="IPR000425">
    <property type="entry name" value="MIP"/>
</dbReference>
<dbReference type="InterPro" id="IPR023485">
    <property type="entry name" value="Ptyr_pPase"/>
</dbReference>
<dbReference type="PROSITE" id="PS01295">
    <property type="entry name" value="ISPD"/>
    <property type="match status" value="1"/>
</dbReference>
<keyword evidence="6" id="KW-0813">Transport</keyword>
<feature type="transmembrane region" description="Helical" evidence="7">
    <location>
        <begin position="53"/>
        <end position="75"/>
    </location>
</feature>
<dbReference type="SMART" id="SM00226">
    <property type="entry name" value="LMWPc"/>
    <property type="match status" value="1"/>
</dbReference>
<organism evidence="9 10">
    <name type="scientific">Actinokineospora spheciospongiae</name>
    <dbReference type="NCBI Taxonomy" id="909613"/>
    <lineage>
        <taxon>Bacteria</taxon>
        <taxon>Bacillati</taxon>
        <taxon>Actinomycetota</taxon>
        <taxon>Actinomycetes</taxon>
        <taxon>Pseudonocardiales</taxon>
        <taxon>Pseudonocardiaceae</taxon>
        <taxon>Actinokineospora</taxon>
    </lineage>
</organism>
<keyword evidence="2 6" id="KW-0812">Transmembrane</keyword>
<dbReference type="Gene3D" id="3.40.50.2300">
    <property type="match status" value="1"/>
</dbReference>
<keyword evidence="5 7" id="KW-0472">Membrane</keyword>
<dbReference type="GO" id="GO:0015267">
    <property type="term" value="F:channel activity"/>
    <property type="evidence" value="ECO:0007669"/>
    <property type="project" value="InterPro"/>
</dbReference>
<gene>
    <name evidence="9" type="ORF">UO65_2100</name>
</gene>
<dbReference type="Pfam" id="PF01451">
    <property type="entry name" value="LMWPc"/>
    <property type="match status" value="1"/>
</dbReference>